<evidence type="ECO:0000256" key="1">
    <source>
        <dbReference type="ARBA" id="ARBA00004196"/>
    </source>
</evidence>
<evidence type="ECO:0000256" key="3">
    <source>
        <dbReference type="ARBA" id="ARBA00022448"/>
    </source>
</evidence>
<sequence length="485" mass="55712">MNYFLALFLLLSAPAFASEKVFRLHLATEPGGLDPNKQRTSSSSYVLGNLYRNIFSFDDQKGLLPDLGTGCKRDKKRTMLTCTLKSDLQWSDGSPLTSEDFLRTYIKILTSKNAISRADLLFKIKNAEAFYKGEIDAKKLGVSAPDKLTLKFEFTNPDSDFDYNLSNFLLAPTKENLTAYSGPYKLKEWKKGQKLVLEPNRLYKLGHPQRPVVEFLFVEEDTVALQLYEKNELQFLRRLPTLFIPTYKKRKDFYWYPVTRLDYLGFGPELSGDENTRKAFTYSLNYTELQKIFSSEGKPGCIGLPDSWFPEKAPCFDYDLSKVPKMKSSKTYTLMFSALGGEDHKRATEWLQNQWSKNAQLKTHLEVKENKVFLQVLQHNPPAIFRKGVSPDRPTCLSALETFAPWSPENYLRINSAEYEKILSSLSQAQKPAERKKWCLAGADYLMKNHLMIPLGAIHFSVLVKPEFKGWKLNQMNQLDLSDLH</sequence>
<comment type="caution">
    <text evidence="7">The sequence shown here is derived from an EMBL/GenBank/DDBJ whole genome shotgun (WGS) entry which is preliminary data.</text>
</comment>
<dbReference type="Gene3D" id="3.40.190.10">
    <property type="entry name" value="Periplasmic binding protein-like II"/>
    <property type="match status" value="1"/>
</dbReference>
<dbReference type="RefSeq" id="WP_063244555.1">
    <property type="nucleotide sequence ID" value="NZ_LUKF01000017.1"/>
</dbReference>
<evidence type="ECO:0000256" key="2">
    <source>
        <dbReference type="ARBA" id="ARBA00005695"/>
    </source>
</evidence>
<dbReference type="InterPro" id="IPR030678">
    <property type="entry name" value="Peptide/Ni-bd"/>
</dbReference>
<keyword evidence="4 5" id="KW-0732">Signal</keyword>
<evidence type="ECO:0000313" key="7">
    <source>
        <dbReference type="EMBL" id="KYG61188.1"/>
    </source>
</evidence>
<dbReference type="AlphaFoldDB" id="A0A150WEF8"/>
<dbReference type="GO" id="GO:0015833">
    <property type="term" value="P:peptide transport"/>
    <property type="evidence" value="ECO:0007669"/>
    <property type="project" value="TreeGrafter"/>
</dbReference>
<dbReference type="InterPro" id="IPR000914">
    <property type="entry name" value="SBP_5_dom"/>
</dbReference>
<evidence type="ECO:0000256" key="4">
    <source>
        <dbReference type="ARBA" id="ARBA00022729"/>
    </source>
</evidence>
<comment type="subcellular location">
    <subcellularLocation>
        <location evidence="1">Cell envelope</location>
    </subcellularLocation>
</comment>
<dbReference type="GO" id="GO:1904680">
    <property type="term" value="F:peptide transmembrane transporter activity"/>
    <property type="evidence" value="ECO:0007669"/>
    <property type="project" value="TreeGrafter"/>
</dbReference>
<dbReference type="GO" id="GO:0043190">
    <property type="term" value="C:ATP-binding cassette (ABC) transporter complex"/>
    <property type="evidence" value="ECO:0007669"/>
    <property type="project" value="InterPro"/>
</dbReference>
<name>A0A150WEF8_BDEBC</name>
<feature type="signal peptide" evidence="5">
    <location>
        <begin position="1"/>
        <end position="17"/>
    </location>
</feature>
<dbReference type="GO" id="GO:0030288">
    <property type="term" value="C:outer membrane-bounded periplasmic space"/>
    <property type="evidence" value="ECO:0007669"/>
    <property type="project" value="UniProtKB-ARBA"/>
</dbReference>
<dbReference type="PIRSF" id="PIRSF002741">
    <property type="entry name" value="MppA"/>
    <property type="match status" value="1"/>
</dbReference>
<dbReference type="InterPro" id="IPR039424">
    <property type="entry name" value="SBP_5"/>
</dbReference>
<protein>
    <submittedName>
        <fullName evidence="7">Peptide ABC transporter</fullName>
    </submittedName>
</protein>
<dbReference type="Pfam" id="PF00496">
    <property type="entry name" value="SBP_bac_5"/>
    <property type="match status" value="1"/>
</dbReference>
<evidence type="ECO:0000256" key="5">
    <source>
        <dbReference type="SAM" id="SignalP"/>
    </source>
</evidence>
<dbReference type="PANTHER" id="PTHR30290:SF10">
    <property type="entry name" value="PERIPLASMIC OLIGOPEPTIDE-BINDING PROTEIN-RELATED"/>
    <property type="match status" value="1"/>
</dbReference>
<dbReference type="Gene3D" id="3.90.76.10">
    <property type="entry name" value="Dipeptide-binding Protein, Domain 1"/>
    <property type="match status" value="1"/>
</dbReference>
<dbReference type="SUPFAM" id="SSF53850">
    <property type="entry name" value="Periplasmic binding protein-like II"/>
    <property type="match status" value="1"/>
</dbReference>
<accession>A0A150WEF8</accession>
<comment type="similarity">
    <text evidence="2">Belongs to the bacterial solute-binding protein 5 family.</text>
</comment>
<dbReference type="EMBL" id="LUKF01000017">
    <property type="protein sequence ID" value="KYG61188.1"/>
    <property type="molecule type" value="Genomic_DNA"/>
</dbReference>
<dbReference type="Gene3D" id="3.10.105.10">
    <property type="entry name" value="Dipeptide-binding Protein, Domain 3"/>
    <property type="match status" value="1"/>
</dbReference>
<evidence type="ECO:0000313" key="8">
    <source>
        <dbReference type="Proteomes" id="UP000075391"/>
    </source>
</evidence>
<evidence type="ECO:0000259" key="6">
    <source>
        <dbReference type="Pfam" id="PF00496"/>
    </source>
</evidence>
<dbReference type="Proteomes" id="UP000075391">
    <property type="component" value="Unassembled WGS sequence"/>
</dbReference>
<dbReference type="OrthoDB" id="9801912at2"/>
<proteinExistence type="inferred from homology"/>
<feature type="chain" id="PRO_5007572816" evidence="5">
    <location>
        <begin position="18"/>
        <end position="485"/>
    </location>
</feature>
<dbReference type="PANTHER" id="PTHR30290">
    <property type="entry name" value="PERIPLASMIC BINDING COMPONENT OF ABC TRANSPORTER"/>
    <property type="match status" value="1"/>
</dbReference>
<feature type="domain" description="Solute-binding protein family 5" evidence="6">
    <location>
        <begin position="65"/>
        <end position="403"/>
    </location>
</feature>
<reference evidence="7 8" key="1">
    <citation type="submission" date="2016-03" db="EMBL/GenBank/DDBJ databases">
        <authorList>
            <person name="Ploux O."/>
        </authorList>
    </citation>
    <scope>NUCLEOTIDE SEQUENCE [LARGE SCALE GENOMIC DNA]</scope>
    <source>
        <strain evidence="7 8">BER2</strain>
    </source>
</reference>
<keyword evidence="3" id="KW-0813">Transport</keyword>
<dbReference type="CDD" id="cd08504">
    <property type="entry name" value="PBP2_OppA"/>
    <property type="match status" value="1"/>
</dbReference>
<gene>
    <name evidence="7" type="ORF">AZI85_09585</name>
</gene>
<organism evidence="7 8">
    <name type="scientific">Bdellovibrio bacteriovorus</name>
    <dbReference type="NCBI Taxonomy" id="959"/>
    <lineage>
        <taxon>Bacteria</taxon>
        <taxon>Pseudomonadati</taxon>
        <taxon>Bdellovibrionota</taxon>
        <taxon>Bdellovibrionia</taxon>
        <taxon>Bdellovibrionales</taxon>
        <taxon>Pseudobdellovibrionaceae</taxon>
        <taxon>Bdellovibrio</taxon>
    </lineage>
</organism>